<accession>A0A812L9S0</accession>
<evidence type="ECO:0000313" key="1">
    <source>
        <dbReference type="EMBL" id="CAE7240487.1"/>
    </source>
</evidence>
<dbReference type="AlphaFoldDB" id="A0A812L9S0"/>
<organism evidence="1 2">
    <name type="scientific">Symbiodinium necroappetens</name>
    <dbReference type="NCBI Taxonomy" id="1628268"/>
    <lineage>
        <taxon>Eukaryota</taxon>
        <taxon>Sar</taxon>
        <taxon>Alveolata</taxon>
        <taxon>Dinophyceae</taxon>
        <taxon>Suessiales</taxon>
        <taxon>Symbiodiniaceae</taxon>
        <taxon>Symbiodinium</taxon>
    </lineage>
</organism>
<comment type="caution">
    <text evidence="1">The sequence shown here is derived from an EMBL/GenBank/DDBJ whole genome shotgun (WGS) entry which is preliminary data.</text>
</comment>
<evidence type="ECO:0000313" key="2">
    <source>
        <dbReference type="Proteomes" id="UP000601435"/>
    </source>
</evidence>
<dbReference type="EMBL" id="CAJNJA010008795">
    <property type="protein sequence ID" value="CAE7240487.1"/>
    <property type="molecule type" value="Genomic_DNA"/>
</dbReference>
<proteinExistence type="predicted"/>
<protein>
    <submittedName>
        <fullName evidence="1">Uncharacterized protein</fullName>
    </submittedName>
</protein>
<name>A0A812L9S0_9DINO</name>
<sequence length="81" mass="8681">MEMLPSSVRSCATMLGSGWSAPFGSPSLAWWKPSSAAIRDYLDASLFLLLRWLPSAGSWTSGKSTTLPALSSAARLNLLHL</sequence>
<keyword evidence="2" id="KW-1185">Reference proteome</keyword>
<gene>
    <name evidence="1" type="ORF">SNEC2469_LOCUS4307</name>
</gene>
<reference evidence="1" key="1">
    <citation type="submission" date="2021-02" db="EMBL/GenBank/DDBJ databases">
        <authorList>
            <person name="Dougan E. K."/>
            <person name="Rhodes N."/>
            <person name="Thang M."/>
            <person name="Chan C."/>
        </authorList>
    </citation>
    <scope>NUCLEOTIDE SEQUENCE</scope>
</reference>
<dbReference type="Proteomes" id="UP000601435">
    <property type="component" value="Unassembled WGS sequence"/>
</dbReference>